<feature type="site" description="Participates in a stacking interaction with the thymidine ring of dTDP-4-oxo-6-deoxyglucose" evidence="3">
    <location>
        <position position="142"/>
    </location>
</feature>
<gene>
    <name evidence="5" type="ORF">AVDCRST_MAG17-2002</name>
</gene>
<dbReference type="GO" id="GO:0019305">
    <property type="term" value="P:dTDP-rhamnose biosynthetic process"/>
    <property type="evidence" value="ECO:0007669"/>
    <property type="project" value="UniProtKB-UniRule"/>
</dbReference>
<dbReference type="NCBIfam" id="TIGR01221">
    <property type="entry name" value="rmlC"/>
    <property type="match status" value="1"/>
</dbReference>
<dbReference type="GO" id="GO:0000271">
    <property type="term" value="P:polysaccharide biosynthetic process"/>
    <property type="evidence" value="ECO:0007669"/>
    <property type="project" value="TreeGrafter"/>
</dbReference>
<protein>
    <recommendedName>
        <fullName evidence="4">dTDP-4-dehydrorhamnose 3,5-epimerase</fullName>
        <ecNumber evidence="4">5.1.3.13</ecNumber>
    </recommendedName>
    <alternativeName>
        <fullName evidence="4">Thymidine diphospho-4-keto-rhamnose 3,5-epimerase</fullName>
    </alternativeName>
</protein>
<dbReference type="EMBL" id="CADCVV010000160">
    <property type="protein sequence ID" value="CAA9511911.1"/>
    <property type="molecule type" value="Genomic_DNA"/>
</dbReference>
<feature type="active site" description="Proton donor" evidence="2">
    <location>
        <position position="136"/>
    </location>
</feature>
<comment type="similarity">
    <text evidence="1 4">Belongs to the dTDP-4-dehydrorhamnose 3,5-epimerase family.</text>
</comment>
<dbReference type="EC" id="5.1.3.13" evidence="4"/>
<dbReference type="GO" id="GO:0005829">
    <property type="term" value="C:cytosol"/>
    <property type="evidence" value="ECO:0007669"/>
    <property type="project" value="TreeGrafter"/>
</dbReference>
<keyword evidence="4 5" id="KW-0413">Isomerase</keyword>
<dbReference type="Pfam" id="PF00908">
    <property type="entry name" value="dTDP_sugar_isom"/>
    <property type="match status" value="1"/>
</dbReference>
<comment type="function">
    <text evidence="4">Catalyzes the epimerization of the C3' and C5'positions of dTDP-6-deoxy-D-xylo-4-hexulose, forming dTDP-6-deoxy-L-lyxo-4-hexulose.</text>
</comment>
<comment type="subunit">
    <text evidence="4">Homodimer.</text>
</comment>
<feature type="active site" description="Proton acceptor" evidence="2">
    <location>
        <position position="62"/>
    </location>
</feature>
<proteinExistence type="inferred from homology"/>
<dbReference type="UniPathway" id="UPA00124"/>
<dbReference type="PANTHER" id="PTHR21047">
    <property type="entry name" value="DTDP-6-DEOXY-D-GLUCOSE-3,5 EPIMERASE"/>
    <property type="match status" value="1"/>
</dbReference>
<accession>A0A6J4T333</accession>
<dbReference type="PANTHER" id="PTHR21047:SF2">
    <property type="entry name" value="THYMIDINE DIPHOSPHO-4-KETO-RHAMNOSE 3,5-EPIMERASE"/>
    <property type="match status" value="1"/>
</dbReference>
<dbReference type="CDD" id="cd00438">
    <property type="entry name" value="cupin_RmlC"/>
    <property type="match status" value="1"/>
</dbReference>
<organism evidence="5">
    <name type="scientific">uncultured Solirubrobacterales bacterium</name>
    <dbReference type="NCBI Taxonomy" id="768556"/>
    <lineage>
        <taxon>Bacteria</taxon>
        <taxon>Bacillati</taxon>
        <taxon>Actinomycetota</taxon>
        <taxon>Thermoleophilia</taxon>
        <taxon>Solirubrobacterales</taxon>
        <taxon>environmental samples</taxon>
    </lineage>
</organism>
<evidence type="ECO:0000256" key="4">
    <source>
        <dbReference type="RuleBase" id="RU364069"/>
    </source>
</evidence>
<evidence type="ECO:0000256" key="1">
    <source>
        <dbReference type="ARBA" id="ARBA00010154"/>
    </source>
</evidence>
<dbReference type="InterPro" id="IPR014710">
    <property type="entry name" value="RmlC-like_jellyroll"/>
</dbReference>
<dbReference type="Gene3D" id="2.60.120.10">
    <property type="entry name" value="Jelly Rolls"/>
    <property type="match status" value="1"/>
</dbReference>
<sequence>MAERLETRLEGLILVQPKVFGDERGFFAETYRREEWGSLGIGHDFVQDNHSRSRRGVVRGLHFQAHSGPRGDGQVKLVRCARGTILDVVVDIRRGSPTFGQWEAFELSDENMRQVLCPAGFAHGFCVVSEVADVVYRCDAYYDPRYESGIAFDDPDLAIAWPDDLELVPSSRDAQAPRLREVADDLPFEYEPAAGRAG</sequence>
<comment type="pathway">
    <text evidence="4">Carbohydrate biosynthesis; dTDP-L-rhamnose biosynthesis.</text>
</comment>
<dbReference type="SUPFAM" id="SSF51182">
    <property type="entry name" value="RmlC-like cupins"/>
    <property type="match status" value="1"/>
</dbReference>
<dbReference type="AlphaFoldDB" id="A0A6J4T333"/>
<evidence type="ECO:0000256" key="2">
    <source>
        <dbReference type="PIRSR" id="PIRSR600888-1"/>
    </source>
</evidence>
<dbReference type="GO" id="GO:0008830">
    <property type="term" value="F:dTDP-4-dehydrorhamnose 3,5-epimerase activity"/>
    <property type="evidence" value="ECO:0007669"/>
    <property type="project" value="UniProtKB-UniRule"/>
</dbReference>
<dbReference type="InterPro" id="IPR000888">
    <property type="entry name" value="RmlC-like"/>
</dbReference>
<reference evidence="5" key="1">
    <citation type="submission" date="2020-02" db="EMBL/GenBank/DDBJ databases">
        <authorList>
            <person name="Meier V. D."/>
        </authorList>
    </citation>
    <scope>NUCLEOTIDE SEQUENCE</scope>
    <source>
        <strain evidence="5">AVDCRST_MAG17</strain>
    </source>
</reference>
<evidence type="ECO:0000313" key="5">
    <source>
        <dbReference type="EMBL" id="CAA9511911.1"/>
    </source>
</evidence>
<name>A0A6J4T333_9ACTN</name>
<comment type="catalytic activity">
    <reaction evidence="4">
        <text>dTDP-4-dehydro-6-deoxy-alpha-D-glucose = dTDP-4-dehydro-beta-L-rhamnose</text>
        <dbReference type="Rhea" id="RHEA:16969"/>
        <dbReference type="ChEBI" id="CHEBI:57649"/>
        <dbReference type="ChEBI" id="CHEBI:62830"/>
        <dbReference type="EC" id="5.1.3.13"/>
    </reaction>
</comment>
<evidence type="ECO:0000256" key="3">
    <source>
        <dbReference type="PIRSR" id="PIRSR600888-3"/>
    </source>
</evidence>
<dbReference type="InterPro" id="IPR011051">
    <property type="entry name" value="RmlC_Cupin_sf"/>
</dbReference>